<dbReference type="SUPFAM" id="SSF82171">
    <property type="entry name" value="DPP6 N-terminal domain-like"/>
    <property type="match status" value="1"/>
</dbReference>
<reference evidence="2" key="1">
    <citation type="submission" date="2020-10" db="EMBL/GenBank/DDBJ databases">
        <title>Sequencing the genomes of 1000 actinobacteria strains.</title>
        <authorList>
            <person name="Klenk H.-P."/>
        </authorList>
    </citation>
    <scope>NUCLEOTIDE SEQUENCE</scope>
    <source>
        <strain evidence="2">DSM 46832</strain>
    </source>
</reference>
<name>A0A927ME32_9ACTN</name>
<sequence>MTERLRQALAEAGNDAPAFDLYEQALAGGERIRRRRRARAAAAVAVLLLFAVALPGALARTGSGTDGFSTAGNGDSPSLPDQISTTWPWTATVGQAPAGPAALLVNQTLRVPSSISLPEETIAAVGATGNTYRTLDFDGRVRLGGDGMLSPDGTRFAEWSNLHDLVTGHSSELPGTDASTRFMPLAWSPDGDTLAVIRETGRRADGRLDVEAAAIGLLELSTGDYRRLLDLATTRDGNYPGVPGHMAAFSPDGSRLALQVADRVTVLGRDGVTVGDFVLDHASQLAGKGAFTPDGTAIAVVTRAACCADGPPSGRFQSRWHLRLLDPLSGTERPGSRLPEVTGVTALRLLGWWPSGEAVVAAYHPSAQLSSEWNPDRADPANDPWGFPNYYGSLRRVEVRALTDGGGSRELLGLPDGVYSIDFADDVLARGVVRPGADAPVRPVRTGWLVLAAGFVALLVAGAVSGRLLRRRFRRRRRSGRG</sequence>
<dbReference type="InterPro" id="IPR011042">
    <property type="entry name" value="6-blade_b-propeller_TolB-like"/>
</dbReference>
<evidence type="ECO:0000256" key="1">
    <source>
        <dbReference type="SAM" id="Phobius"/>
    </source>
</evidence>
<evidence type="ECO:0008006" key="4">
    <source>
        <dbReference type="Google" id="ProtNLM"/>
    </source>
</evidence>
<keyword evidence="1" id="KW-0472">Membrane</keyword>
<keyword evidence="3" id="KW-1185">Reference proteome</keyword>
<organism evidence="2 3">
    <name type="scientific">Plantactinospora soyae</name>
    <dbReference type="NCBI Taxonomy" id="1544732"/>
    <lineage>
        <taxon>Bacteria</taxon>
        <taxon>Bacillati</taxon>
        <taxon>Actinomycetota</taxon>
        <taxon>Actinomycetes</taxon>
        <taxon>Micromonosporales</taxon>
        <taxon>Micromonosporaceae</taxon>
        <taxon>Plantactinospora</taxon>
    </lineage>
</organism>
<proteinExistence type="predicted"/>
<gene>
    <name evidence="2" type="ORF">H4W31_008367</name>
</gene>
<dbReference type="EMBL" id="JADBEB010000001">
    <property type="protein sequence ID" value="MBE1492729.1"/>
    <property type="molecule type" value="Genomic_DNA"/>
</dbReference>
<keyword evidence="1" id="KW-1133">Transmembrane helix</keyword>
<feature type="transmembrane region" description="Helical" evidence="1">
    <location>
        <begin position="448"/>
        <end position="469"/>
    </location>
</feature>
<dbReference type="AlphaFoldDB" id="A0A927ME32"/>
<accession>A0A927ME32</accession>
<feature type="transmembrane region" description="Helical" evidence="1">
    <location>
        <begin position="40"/>
        <end position="59"/>
    </location>
</feature>
<comment type="caution">
    <text evidence="2">The sequence shown here is derived from an EMBL/GenBank/DDBJ whole genome shotgun (WGS) entry which is preliminary data.</text>
</comment>
<dbReference type="Proteomes" id="UP000649753">
    <property type="component" value="Unassembled WGS sequence"/>
</dbReference>
<evidence type="ECO:0000313" key="2">
    <source>
        <dbReference type="EMBL" id="MBE1492729.1"/>
    </source>
</evidence>
<protein>
    <recommendedName>
        <fullName evidence="4">WD40 repeat domain-containing protein</fullName>
    </recommendedName>
</protein>
<keyword evidence="1" id="KW-0812">Transmembrane</keyword>
<dbReference type="RefSeq" id="WP_192771585.1">
    <property type="nucleotide sequence ID" value="NZ_JADBEB010000001.1"/>
</dbReference>
<evidence type="ECO:0000313" key="3">
    <source>
        <dbReference type="Proteomes" id="UP000649753"/>
    </source>
</evidence>
<dbReference type="Gene3D" id="2.120.10.30">
    <property type="entry name" value="TolB, C-terminal domain"/>
    <property type="match status" value="1"/>
</dbReference>